<evidence type="ECO:0000256" key="1">
    <source>
        <dbReference type="ARBA" id="ARBA00005384"/>
    </source>
</evidence>
<keyword evidence="8" id="KW-1185">Reference proteome</keyword>
<dbReference type="SUPFAM" id="SSF53383">
    <property type="entry name" value="PLP-dependent transferases"/>
    <property type="match status" value="1"/>
</dbReference>
<dbReference type="PANTHER" id="PTHR46577:SF1">
    <property type="entry name" value="HTH-TYPE TRANSCRIPTIONAL REGULATORY PROTEIN GABR"/>
    <property type="match status" value="1"/>
</dbReference>
<evidence type="ECO:0000256" key="2">
    <source>
        <dbReference type="ARBA" id="ARBA00022898"/>
    </source>
</evidence>
<reference evidence="7 8" key="1">
    <citation type="submission" date="2016-11" db="EMBL/GenBank/DDBJ databases">
        <authorList>
            <person name="Jaros S."/>
            <person name="Januszkiewicz K."/>
            <person name="Wedrychowicz H."/>
        </authorList>
    </citation>
    <scope>NUCLEOTIDE SEQUENCE [LARGE SCALE GENOMIC DNA]</scope>
    <source>
        <strain evidence="7 8">DSM 3090</strain>
    </source>
</reference>
<keyword evidence="2" id="KW-0663">Pyridoxal phosphate</keyword>
<dbReference type="InterPro" id="IPR036390">
    <property type="entry name" value="WH_DNA-bd_sf"/>
</dbReference>
<dbReference type="PROSITE" id="PS50949">
    <property type="entry name" value="HTH_GNTR"/>
    <property type="match status" value="1"/>
</dbReference>
<dbReference type="CDD" id="cd00609">
    <property type="entry name" value="AAT_like"/>
    <property type="match status" value="1"/>
</dbReference>
<sequence>MLTYYLEQRGSMAIYEYIYQCIKEDIISGRIRPSQKLPSKRAFAAHHDISIITVENAYGQLCDEGYITSIEKKGYFVNDIFSEALELKQNLSTNIQEKSSDFLCNLKNPCTEDIEINLARNGSPTSIFPFNKWAHFLRKNIEFQFEDVPFCGTLRLRTAISDYLFQFRRMKVNPTNIVIGAGAEYLYQLLMLLFGKESSYGVEDPCYDKIRKIYELGGAKTIAIPIDKDGMSVSKLNETIANIAHISPSHHFPIGISMPIKRRLEFLSWANTDTHRYIIEDEYATEFQYSMKPLASLQSMDVNSKVIYMNTFSKTISTSLRIGYMVLPNDLMERLTSLAGFYSCTVSTLEQNTLAEFIESGSYESHINKLKKHYKQKRLDLLQSLENSPYNHKFRIIDFSSGTTFLIKLKTTQSDDSVLSMAHKNNINLCFLSRYYAKKNFNSHCFIVNYSLYENDIIMKALNTIFKFLK</sequence>
<dbReference type="InterPro" id="IPR015421">
    <property type="entry name" value="PyrdxlP-dep_Trfase_major"/>
</dbReference>
<dbReference type="GO" id="GO:0003677">
    <property type="term" value="F:DNA binding"/>
    <property type="evidence" value="ECO:0007669"/>
    <property type="project" value="UniProtKB-KW"/>
</dbReference>
<protein>
    <submittedName>
        <fullName evidence="7">GntR family transcriptional regulator / MocR family aminotransferase</fullName>
    </submittedName>
</protein>
<organism evidence="7 8">
    <name type="scientific">Hathewaya proteolytica DSM 3090</name>
    <dbReference type="NCBI Taxonomy" id="1121331"/>
    <lineage>
        <taxon>Bacteria</taxon>
        <taxon>Bacillati</taxon>
        <taxon>Bacillota</taxon>
        <taxon>Clostridia</taxon>
        <taxon>Eubacteriales</taxon>
        <taxon>Clostridiaceae</taxon>
        <taxon>Hathewaya</taxon>
    </lineage>
</organism>
<comment type="similarity">
    <text evidence="1">In the C-terminal section; belongs to the class-I pyridoxal-phosphate-dependent aminotransferase family.</text>
</comment>
<evidence type="ECO:0000256" key="3">
    <source>
        <dbReference type="ARBA" id="ARBA00023015"/>
    </source>
</evidence>
<evidence type="ECO:0000259" key="6">
    <source>
        <dbReference type="PROSITE" id="PS50949"/>
    </source>
</evidence>
<accession>A0A1M6PWR0</accession>
<dbReference type="Pfam" id="PF00392">
    <property type="entry name" value="GntR"/>
    <property type="match status" value="1"/>
</dbReference>
<dbReference type="InterPro" id="IPR051446">
    <property type="entry name" value="HTH_trans_reg/aminotransferase"/>
</dbReference>
<keyword evidence="7" id="KW-0032">Aminotransferase</keyword>
<evidence type="ECO:0000313" key="7">
    <source>
        <dbReference type="EMBL" id="SHK12360.1"/>
    </source>
</evidence>
<dbReference type="InterPro" id="IPR004839">
    <property type="entry name" value="Aminotransferase_I/II_large"/>
</dbReference>
<dbReference type="EMBL" id="FRAD01000014">
    <property type="protein sequence ID" value="SHK12360.1"/>
    <property type="molecule type" value="Genomic_DNA"/>
</dbReference>
<dbReference type="SMART" id="SM00345">
    <property type="entry name" value="HTH_GNTR"/>
    <property type="match status" value="1"/>
</dbReference>
<dbReference type="GO" id="GO:0003700">
    <property type="term" value="F:DNA-binding transcription factor activity"/>
    <property type="evidence" value="ECO:0007669"/>
    <property type="project" value="InterPro"/>
</dbReference>
<feature type="domain" description="HTH gntR-type" evidence="6">
    <location>
        <begin position="12"/>
        <end position="80"/>
    </location>
</feature>
<dbReference type="OrthoDB" id="9808770at2"/>
<dbReference type="STRING" id="1121331.SAMN02745248_01840"/>
<dbReference type="AlphaFoldDB" id="A0A1M6PWR0"/>
<dbReference type="Gene3D" id="1.10.10.10">
    <property type="entry name" value="Winged helix-like DNA-binding domain superfamily/Winged helix DNA-binding domain"/>
    <property type="match status" value="1"/>
</dbReference>
<name>A0A1M6PWR0_9CLOT</name>
<dbReference type="Gene3D" id="3.40.640.10">
    <property type="entry name" value="Type I PLP-dependent aspartate aminotransferase-like (Major domain)"/>
    <property type="match status" value="1"/>
</dbReference>
<keyword evidence="7" id="KW-0808">Transferase</keyword>
<dbReference type="RefSeq" id="WP_072903794.1">
    <property type="nucleotide sequence ID" value="NZ_FRAD01000014.1"/>
</dbReference>
<keyword evidence="4" id="KW-0238">DNA-binding</keyword>
<dbReference type="InterPro" id="IPR015424">
    <property type="entry name" value="PyrdxlP-dep_Trfase"/>
</dbReference>
<dbReference type="SUPFAM" id="SSF46785">
    <property type="entry name" value="Winged helix' DNA-binding domain"/>
    <property type="match status" value="1"/>
</dbReference>
<keyword evidence="5" id="KW-0804">Transcription</keyword>
<gene>
    <name evidence="7" type="ORF">SAMN02745248_01840</name>
</gene>
<keyword evidence="3" id="KW-0805">Transcription regulation</keyword>
<evidence type="ECO:0000256" key="4">
    <source>
        <dbReference type="ARBA" id="ARBA00023125"/>
    </source>
</evidence>
<dbReference type="Pfam" id="PF00155">
    <property type="entry name" value="Aminotran_1_2"/>
    <property type="match status" value="1"/>
</dbReference>
<dbReference type="PANTHER" id="PTHR46577">
    <property type="entry name" value="HTH-TYPE TRANSCRIPTIONAL REGULATORY PROTEIN GABR"/>
    <property type="match status" value="1"/>
</dbReference>
<dbReference type="GO" id="GO:0030170">
    <property type="term" value="F:pyridoxal phosphate binding"/>
    <property type="evidence" value="ECO:0007669"/>
    <property type="project" value="InterPro"/>
</dbReference>
<evidence type="ECO:0000256" key="5">
    <source>
        <dbReference type="ARBA" id="ARBA00023163"/>
    </source>
</evidence>
<dbReference type="InterPro" id="IPR000524">
    <property type="entry name" value="Tscrpt_reg_HTH_GntR"/>
</dbReference>
<dbReference type="CDD" id="cd07377">
    <property type="entry name" value="WHTH_GntR"/>
    <property type="match status" value="1"/>
</dbReference>
<dbReference type="Proteomes" id="UP000183952">
    <property type="component" value="Unassembled WGS sequence"/>
</dbReference>
<dbReference type="InterPro" id="IPR036388">
    <property type="entry name" value="WH-like_DNA-bd_sf"/>
</dbReference>
<evidence type="ECO:0000313" key="8">
    <source>
        <dbReference type="Proteomes" id="UP000183952"/>
    </source>
</evidence>
<dbReference type="GO" id="GO:0008483">
    <property type="term" value="F:transaminase activity"/>
    <property type="evidence" value="ECO:0007669"/>
    <property type="project" value="UniProtKB-KW"/>
</dbReference>
<proteinExistence type="inferred from homology"/>